<organism evidence="1 2">
    <name type="scientific">Tannerella sp. oral taxon BU063 isolate Cell 2</name>
    <dbReference type="NCBI Taxonomy" id="1411148"/>
    <lineage>
        <taxon>Bacteria</taxon>
        <taxon>Pseudomonadati</taxon>
        <taxon>Bacteroidota</taxon>
        <taxon>Bacteroidia</taxon>
        <taxon>Bacteroidales</taxon>
        <taxon>Tannerellaceae</taxon>
        <taxon>Tannerella</taxon>
    </lineage>
</organism>
<evidence type="ECO:0000313" key="1">
    <source>
        <dbReference type="EMBL" id="ETK02681.1"/>
    </source>
</evidence>
<comment type="caution">
    <text evidence="1">The sequence shown here is derived from an EMBL/GenBank/DDBJ whole genome shotgun (WGS) entry which is preliminary data.</text>
</comment>
<protein>
    <submittedName>
        <fullName evidence="1">Nitroreductase</fullName>
    </submittedName>
</protein>
<dbReference type="AlphaFoldDB" id="W2C894"/>
<name>W2C894_9BACT</name>
<dbReference type="InterPro" id="IPR000415">
    <property type="entry name" value="Nitroreductase-like"/>
</dbReference>
<proteinExistence type="predicted"/>
<gene>
    <name evidence="1" type="ORF">N425_03155</name>
</gene>
<reference evidence="1 2" key="1">
    <citation type="submission" date="2013-11" db="EMBL/GenBank/DDBJ databases">
        <title>Single cell genomics of uncultured Tannerella BU063 (oral taxon 286).</title>
        <authorList>
            <person name="Beall C.J."/>
            <person name="Campbell A.G."/>
            <person name="Griffen A.L."/>
            <person name="Podar M."/>
            <person name="Leys E.J."/>
        </authorList>
    </citation>
    <scope>NUCLEOTIDE SEQUENCE [LARGE SCALE GENOMIC DNA]</scope>
    <source>
        <strain evidence="1">Cell 2</strain>
    </source>
</reference>
<dbReference type="GO" id="GO:0016491">
    <property type="term" value="F:oxidoreductase activity"/>
    <property type="evidence" value="ECO:0007669"/>
    <property type="project" value="InterPro"/>
</dbReference>
<evidence type="ECO:0000313" key="2">
    <source>
        <dbReference type="Proteomes" id="UP000018837"/>
    </source>
</evidence>
<dbReference type="PATRIC" id="fig|1411148.3.peg.398"/>
<dbReference type="NCBIfam" id="NF047509">
    <property type="entry name" value="Rv3131_FMN_oxido"/>
    <property type="match status" value="1"/>
</dbReference>
<accession>W2C894</accession>
<dbReference type="PANTHER" id="PTHR23026:SF123">
    <property type="entry name" value="NAD(P)H NITROREDUCTASE RV3131-RELATED"/>
    <property type="match status" value="1"/>
</dbReference>
<dbReference type="EMBL" id="AYUF01000311">
    <property type="protein sequence ID" value="ETK02681.1"/>
    <property type="molecule type" value="Genomic_DNA"/>
</dbReference>
<dbReference type="Gene3D" id="3.40.109.10">
    <property type="entry name" value="NADH Oxidase"/>
    <property type="match status" value="1"/>
</dbReference>
<dbReference type="Proteomes" id="UP000018837">
    <property type="component" value="Unassembled WGS sequence"/>
</dbReference>
<dbReference type="SUPFAM" id="SSF55469">
    <property type="entry name" value="FMN-dependent nitroreductase-like"/>
    <property type="match status" value="2"/>
</dbReference>
<dbReference type="PANTHER" id="PTHR23026">
    <property type="entry name" value="NADPH NITROREDUCTASE"/>
    <property type="match status" value="1"/>
</dbReference>
<dbReference type="InterPro" id="IPR050627">
    <property type="entry name" value="Nitroreductase/BluB"/>
</dbReference>
<sequence length="324" mass="36480">MNDLFTQNPDLLFLIEQAVKAPSGHNTQPWLFRIGKTEIDICPDYSRALPVVDPDNRELFVSLGCATENLCIAASHKGYCPTVTIAEDGTICIRLDRHADVTPSLLFAQIALRRTNRRVYDGRTIPAADIDRLRAIEVAPSVSVHFYERGTPAFDAIAELIYRGNSLQMQDDAFKTELRSWMRYNKKHRDAQHDGLSYDVFGAPNLPRFISENVIAGALNERSQNRADRKKIASASHLILLTTRDNTVEQWVALGRTLERLLLTSTAMGLAHAYLNPPNELPELTHELADTLGLPSEYPTILLRIGYAKRMPHSVRIPAEQRIR</sequence>